<feature type="compositionally biased region" description="Basic and acidic residues" evidence="3">
    <location>
        <begin position="423"/>
        <end position="442"/>
    </location>
</feature>
<keyword evidence="1" id="KW-0547">Nucleotide-binding</keyword>
<dbReference type="PANTHER" id="PTHR44329:SF298">
    <property type="entry name" value="MIXED LINEAGE KINASE DOMAIN-LIKE PROTEIN"/>
    <property type="match status" value="1"/>
</dbReference>
<dbReference type="Pfam" id="PF07714">
    <property type="entry name" value="PK_Tyr_Ser-Thr"/>
    <property type="match status" value="1"/>
</dbReference>
<dbReference type="SUPFAM" id="SSF56112">
    <property type="entry name" value="Protein kinase-like (PK-like)"/>
    <property type="match status" value="1"/>
</dbReference>
<dbReference type="PROSITE" id="PS50011">
    <property type="entry name" value="PROTEIN_KINASE_DOM"/>
    <property type="match status" value="1"/>
</dbReference>
<keyword evidence="5" id="KW-0808">Transferase</keyword>
<dbReference type="InterPro" id="IPR001245">
    <property type="entry name" value="Ser-Thr/Tyr_kinase_cat_dom"/>
</dbReference>
<dbReference type="PANTHER" id="PTHR44329">
    <property type="entry name" value="SERINE/THREONINE-PROTEIN KINASE TNNI3K-RELATED"/>
    <property type="match status" value="1"/>
</dbReference>
<dbReference type="Gene3D" id="1.10.510.10">
    <property type="entry name" value="Transferase(Phosphotransferase) domain 1"/>
    <property type="match status" value="1"/>
</dbReference>
<evidence type="ECO:0000256" key="2">
    <source>
        <dbReference type="ARBA" id="ARBA00022840"/>
    </source>
</evidence>
<dbReference type="Proteomes" id="UP000439903">
    <property type="component" value="Unassembled WGS sequence"/>
</dbReference>
<dbReference type="GO" id="GO:0097527">
    <property type="term" value="P:necroptotic signaling pathway"/>
    <property type="evidence" value="ECO:0007669"/>
    <property type="project" value="TreeGrafter"/>
</dbReference>
<evidence type="ECO:0000313" key="5">
    <source>
        <dbReference type="EMBL" id="KAF0442319.1"/>
    </source>
</evidence>
<dbReference type="InterPro" id="IPR051681">
    <property type="entry name" value="Ser/Thr_Kinases-Pseudokinases"/>
</dbReference>
<evidence type="ECO:0000256" key="1">
    <source>
        <dbReference type="ARBA" id="ARBA00022741"/>
    </source>
</evidence>
<reference evidence="5 6" key="1">
    <citation type="journal article" date="2019" name="Environ. Microbiol.">
        <title>At the nexus of three kingdoms: the genome of the mycorrhizal fungus Gigaspora margarita provides insights into plant, endobacterial and fungal interactions.</title>
        <authorList>
            <person name="Venice F."/>
            <person name="Ghignone S."/>
            <person name="Salvioli di Fossalunga A."/>
            <person name="Amselem J."/>
            <person name="Novero M."/>
            <person name="Xianan X."/>
            <person name="Sedzielewska Toro K."/>
            <person name="Morin E."/>
            <person name="Lipzen A."/>
            <person name="Grigoriev I.V."/>
            <person name="Henrissat B."/>
            <person name="Martin F.M."/>
            <person name="Bonfante P."/>
        </authorList>
    </citation>
    <scope>NUCLEOTIDE SEQUENCE [LARGE SCALE GENOMIC DNA]</scope>
    <source>
        <strain evidence="5 6">BEG34</strain>
    </source>
</reference>
<keyword evidence="6" id="KW-1185">Reference proteome</keyword>
<comment type="caution">
    <text evidence="5">The sequence shown here is derived from an EMBL/GenBank/DDBJ whole genome shotgun (WGS) entry which is preliminary data.</text>
</comment>
<dbReference type="InterPro" id="IPR000719">
    <property type="entry name" value="Prot_kinase_dom"/>
</dbReference>
<gene>
    <name evidence="5" type="ORF">F8M41_003678</name>
</gene>
<feature type="region of interest" description="Disordered" evidence="3">
    <location>
        <begin position="404"/>
        <end position="449"/>
    </location>
</feature>
<accession>A0A8H3XDF3</accession>
<proteinExistence type="predicted"/>
<evidence type="ECO:0000313" key="6">
    <source>
        <dbReference type="Proteomes" id="UP000439903"/>
    </source>
</evidence>
<evidence type="ECO:0000256" key="3">
    <source>
        <dbReference type="SAM" id="MobiDB-lite"/>
    </source>
</evidence>
<feature type="domain" description="Protein kinase" evidence="4">
    <location>
        <begin position="45"/>
        <end position="343"/>
    </location>
</feature>
<evidence type="ECO:0000259" key="4">
    <source>
        <dbReference type="PROSITE" id="PS50011"/>
    </source>
</evidence>
<organism evidence="5 6">
    <name type="scientific">Gigaspora margarita</name>
    <dbReference type="NCBI Taxonomy" id="4874"/>
    <lineage>
        <taxon>Eukaryota</taxon>
        <taxon>Fungi</taxon>
        <taxon>Fungi incertae sedis</taxon>
        <taxon>Mucoromycota</taxon>
        <taxon>Glomeromycotina</taxon>
        <taxon>Glomeromycetes</taxon>
        <taxon>Diversisporales</taxon>
        <taxon>Gigasporaceae</taxon>
        <taxon>Gigaspora</taxon>
    </lineage>
</organism>
<dbReference type="AlphaFoldDB" id="A0A8H3XDF3"/>
<dbReference type="EMBL" id="WTPW01001326">
    <property type="protein sequence ID" value="KAF0442319.1"/>
    <property type="molecule type" value="Genomic_DNA"/>
</dbReference>
<protein>
    <submittedName>
        <fullName evidence="5">Kinase-like protein</fullName>
    </submittedName>
</protein>
<keyword evidence="5" id="KW-0418">Kinase</keyword>
<name>A0A8H3XDF3_GIGMA</name>
<dbReference type="InterPro" id="IPR011009">
    <property type="entry name" value="Kinase-like_dom_sf"/>
</dbReference>
<dbReference type="OrthoDB" id="10261027at2759"/>
<keyword evidence="2" id="KW-0067">ATP-binding</keyword>
<dbReference type="GO" id="GO:0005524">
    <property type="term" value="F:ATP binding"/>
    <property type="evidence" value="ECO:0007669"/>
    <property type="project" value="UniProtKB-KW"/>
</dbReference>
<dbReference type="PRINTS" id="PR00109">
    <property type="entry name" value="TYRKINASE"/>
</dbReference>
<dbReference type="GO" id="GO:0004672">
    <property type="term" value="F:protein kinase activity"/>
    <property type="evidence" value="ECO:0007669"/>
    <property type="project" value="InterPro"/>
</dbReference>
<sequence length="495" mass="57913">MSRNEIGELKINSSKYLSIRNESQEAYLERICKRGIINNFCWDEFEIIERLHIGCSGDVLKAKWKKCDIIIVLKTVAYLEEADSDDQKFIENNQEFTYNQEFSKEIKAFHEIEQVMLNKENKEKPPIGFKNVIKFFGATKHCNKSEHYLVLEYADLGDLRHYLNHNNLDWEQKIDIARQIVCGLFFLHENEILHRDLHTKNVVIKKSDESFKSGIRAIITDFGLSKVLPRNSTSNQLIGGVIPFIDPKILNNKELKPDRRSDIYSLGVILWEITSNGRQPFQKHPRAIISLELFSIELIRGEREKPIAGSKASYVGLYTDCWNGNPDFRPDIKKVYELIHEDNIISGEEWQQPIELQQNKLNEFVYDEYTDIDITSDEELPQIIISESESFENKSMADNLVNKQQVNGQRKNEQGEQCEDEQREQREDEHQDEQLKYERDEQWENESNSDQIFSKVLEMLKQLTPKELEIIAKKPDEIVNTFQTAALSSKKNEKM</sequence>